<reference evidence="2" key="1">
    <citation type="journal article" date="2012" name="Genes Dev.">
        <title>A molecular wound response program associated with regeneration initiation in planarians.</title>
        <authorList>
            <person name="Wenemoser D."/>
            <person name="Lapan S.W."/>
            <person name="Wilkinson A.W."/>
            <person name="Bell G.W."/>
            <person name="Reddien P.W."/>
        </authorList>
    </citation>
    <scope>NUCLEOTIDE SEQUENCE</scope>
</reference>
<name>I1ZIF6_SCHMD</name>
<feature type="chain" id="PRO_5003655233" evidence="1">
    <location>
        <begin position="20"/>
        <end position="90"/>
    </location>
</feature>
<accession>I1ZIF6</accession>
<protein>
    <submittedName>
        <fullName evidence="2">Uncharacterized protein</fullName>
    </submittedName>
</protein>
<keyword evidence="1" id="KW-0732">Signal</keyword>
<dbReference type="AlphaFoldDB" id="I1ZIF6"/>
<proteinExistence type="evidence at transcript level"/>
<evidence type="ECO:0000256" key="1">
    <source>
        <dbReference type="SAM" id="SignalP"/>
    </source>
</evidence>
<feature type="signal peptide" evidence="1">
    <location>
        <begin position="1"/>
        <end position="19"/>
    </location>
</feature>
<sequence length="90" mass="9999">KKKFICKFFLALCILSTNATLKEKKFVGEIIGNVQCTINSVVCTAFYLGTDAVCLLAITDATRDRCADVDQGIREKCTSLNDVCDWRNRG</sequence>
<feature type="non-terminal residue" evidence="2">
    <location>
        <position position="1"/>
    </location>
</feature>
<evidence type="ECO:0000313" key="2">
    <source>
        <dbReference type="EMBL" id="AFJ24810.1"/>
    </source>
</evidence>
<organism evidence="2">
    <name type="scientific">Schmidtea mediterranea</name>
    <name type="common">Freshwater planarian flatworm</name>
    <dbReference type="NCBI Taxonomy" id="79327"/>
    <lineage>
        <taxon>Eukaryota</taxon>
        <taxon>Metazoa</taxon>
        <taxon>Spiralia</taxon>
        <taxon>Lophotrochozoa</taxon>
        <taxon>Platyhelminthes</taxon>
        <taxon>Rhabditophora</taxon>
        <taxon>Seriata</taxon>
        <taxon>Tricladida</taxon>
        <taxon>Continenticola</taxon>
        <taxon>Geoplanoidea</taxon>
        <taxon>Dugesiidae</taxon>
        <taxon>Schmidtea</taxon>
    </lineage>
</organism>
<dbReference type="EMBL" id="JX010567">
    <property type="protein sequence ID" value="AFJ24810.1"/>
    <property type="molecule type" value="mRNA"/>
</dbReference>